<feature type="non-terminal residue" evidence="1">
    <location>
        <position position="1"/>
    </location>
</feature>
<dbReference type="Proteomes" id="UP000708208">
    <property type="component" value="Unassembled WGS sequence"/>
</dbReference>
<organism evidence="1 2">
    <name type="scientific">Allacma fusca</name>
    <dbReference type="NCBI Taxonomy" id="39272"/>
    <lineage>
        <taxon>Eukaryota</taxon>
        <taxon>Metazoa</taxon>
        <taxon>Ecdysozoa</taxon>
        <taxon>Arthropoda</taxon>
        <taxon>Hexapoda</taxon>
        <taxon>Collembola</taxon>
        <taxon>Symphypleona</taxon>
        <taxon>Sminthuridae</taxon>
        <taxon>Allacma</taxon>
    </lineage>
</organism>
<protein>
    <submittedName>
        <fullName evidence="1">Uncharacterized protein</fullName>
    </submittedName>
</protein>
<gene>
    <name evidence="1" type="ORF">AFUS01_LOCUS8481</name>
</gene>
<feature type="non-terminal residue" evidence="1">
    <location>
        <position position="12"/>
    </location>
</feature>
<sequence length="12" mass="1254">IRAGEKIGVVGR</sequence>
<evidence type="ECO:0000313" key="1">
    <source>
        <dbReference type="EMBL" id="CAG7719140.1"/>
    </source>
</evidence>
<accession>A0A8J2JFE3</accession>
<evidence type="ECO:0000313" key="2">
    <source>
        <dbReference type="Proteomes" id="UP000708208"/>
    </source>
</evidence>
<name>A0A8J2JFE3_9HEXA</name>
<dbReference type="EMBL" id="CAJVCH010058958">
    <property type="protein sequence ID" value="CAG7719140.1"/>
    <property type="molecule type" value="Genomic_DNA"/>
</dbReference>
<proteinExistence type="predicted"/>
<comment type="caution">
    <text evidence="1">The sequence shown here is derived from an EMBL/GenBank/DDBJ whole genome shotgun (WGS) entry which is preliminary data.</text>
</comment>
<reference evidence="1" key="1">
    <citation type="submission" date="2021-06" db="EMBL/GenBank/DDBJ databases">
        <authorList>
            <person name="Hodson N. C."/>
            <person name="Mongue J. A."/>
            <person name="Jaron S. K."/>
        </authorList>
    </citation>
    <scope>NUCLEOTIDE SEQUENCE</scope>
</reference>
<keyword evidence="2" id="KW-1185">Reference proteome</keyword>